<feature type="transmembrane region" description="Helical" evidence="8">
    <location>
        <begin position="186"/>
        <end position="206"/>
    </location>
</feature>
<dbReference type="STRING" id="398767.Glov_1810"/>
<evidence type="ECO:0000256" key="1">
    <source>
        <dbReference type="ARBA" id="ARBA00004141"/>
    </source>
</evidence>
<feature type="domain" description="RCK C-terminal" evidence="9">
    <location>
        <begin position="584"/>
        <end position="669"/>
    </location>
</feature>
<keyword evidence="4" id="KW-0406">Ion transport</keyword>
<dbReference type="SUPFAM" id="SSF116726">
    <property type="entry name" value="TrkA C-terminal domain-like"/>
    <property type="match status" value="2"/>
</dbReference>
<evidence type="ECO:0000256" key="2">
    <source>
        <dbReference type="ARBA" id="ARBA00005551"/>
    </source>
</evidence>
<evidence type="ECO:0000256" key="7">
    <source>
        <dbReference type="ARBA" id="ARBA00023136"/>
    </source>
</evidence>
<feature type="transmembrane region" description="Helical" evidence="8">
    <location>
        <begin position="462"/>
        <end position="484"/>
    </location>
</feature>
<dbReference type="GO" id="GO:0015297">
    <property type="term" value="F:antiporter activity"/>
    <property type="evidence" value="ECO:0007669"/>
    <property type="project" value="InterPro"/>
</dbReference>
<keyword evidence="6 8" id="KW-1133">Transmembrane helix</keyword>
<feature type="transmembrane region" description="Helical" evidence="8">
    <location>
        <begin position="273"/>
        <end position="292"/>
    </location>
</feature>
<keyword evidence="4" id="KW-0630">Potassium</keyword>
<dbReference type="GO" id="GO:0016020">
    <property type="term" value="C:membrane"/>
    <property type="evidence" value="ECO:0007669"/>
    <property type="project" value="UniProtKB-SubCell"/>
</dbReference>
<dbReference type="GO" id="GO:0008324">
    <property type="term" value="F:monoatomic cation transmembrane transporter activity"/>
    <property type="evidence" value="ECO:0007669"/>
    <property type="project" value="InterPro"/>
</dbReference>
<gene>
    <name evidence="10" type="ordered locus">Glov_1810</name>
</gene>
<evidence type="ECO:0000256" key="3">
    <source>
        <dbReference type="ARBA" id="ARBA00022448"/>
    </source>
</evidence>
<keyword evidence="11" id="KW-1185">Reference proteome</keyword>
<feature type="transmembrane region" description="Helical" evidence="8">
    <location>
        <begin position="91"/>
        <end position="113"/>
    </location>
</feature>
<evidence type="ECO:0000313" key="10">
    <source>
        <dbReference type="EMBL" id="ACD95526.1"/>
    </source>
</evidence>
<dbReference type="EMBL" id="CP001089">
    <property type="protein sequence ID" value="ACD95526.1"/>
    <property type="molecule type" value="Genomic_DNA"/>
</dbReference>
<keyword evidence="4" id="KW-0633">Potassium transport</keyword>
<evidence type="ECO:0000256" key="4">
    <source>
        <dbReference type="ARBA" id="ARBA00022538"/>
    </source>
</evidence>
<keyword evidence="7 8" id="KW-0472">Membrane</keyword>
<comment type="subcellular location">
    <subcellularLocation>
        <location evidence="1">Membrane</location>
        <topology evidence="1">Multi-pass membrane protein</topology>
    </subcellularLocation>
</comment>
<dbReference type="PANTHER" id="PTHR42751">
    <property type="entry name" value="SODIUM/HYDROGEN EXCHANGER FAMILY/TRKA DOMAIN PROTEIN"/>
    <property type="match status" value="1"/>
</dbReference>
<dbReference type="InterPro" id="IPR036721">
    <property type="entry name" value="RCK_C_sf"/>
</dbReference>
<dbReference type="PANTHER" id="PTHR42751:SF3">
    <property type="entry name" value="SODIUM_GLUTAMATE SYMPORTER"/>
    <property type="match status" value="1"/>
</dbReference>
<feature type="transmembrane region" description="Helical" evidence="8">
    <location>
        <begin position="429"/>
        <end position="450"/>
    </location>
</feature>
<feature type="transmembrane region" description="Helical" evidence="8">
    <location>
        <begin position="31"/>
        <end position="49"/>
    </location>
</feature>
<proteinExistence type="inferred from homology"/>
<keyword evidence="3" id="KW-0813">Transport</keyword>
<dbReference type="Pfam" id="PF00999">
    <property type="entry name" value="Na_H_Exchanger"/>
    <property type="match status" value="1"/>
</dbReference>
<feature type="transmembrane region" description="Helical" evidence="8">
    <location>
        <begin position="218"/>
        <end position="237"/>
    </location>
</feature>
<feature type="transmembrane region" description="Helical" evidence="8">
    <location>
        <begin position="119"/>
        <end position="138"/>
    </location>
</feature>
<dbReference type="Gene3D" id="1.20.1530.20">
    <property type="match status" value="1"/>
</dbReference>
<dbReference type="eggNOG" id="COG0475">
    <property type="taxonomic scope" value="Bacteria"/>
</dbReference>
<feature type="transmembrane region" description="Helical" evidence="8">
    <location>
        <begin position="61"/>
        <end position="79"/>
    </location>
</feature>
<reference evidence="10 11" key="1">
    <citation type="submission" date="2008-05" db="EMBL/GenBank/DDBJ databases">
        <title>Complete sequence of chromosome of Geobacter lovleyi SZ.</title>
        <authorList>
            <consortium name="US DOE Joint Genome Institute"/>
            <person name="Lucas S."/>
            <person name="Copeland A."/>
            <person name="Lapidus A."/>
            <person name="Glavina del Rio T."/>
            <person name="Dalin E."/>
            <person name="Tice H."/>
            <person name="Bruce D."/>
            <person name="Goodwin L."/>
            <person name="Pitluck S."/>
            <person name="Chertkov O."/>
            <person name="Meincke L."/>
            <person name="Brettin T."/>
            <person name="Detter J.C."/>
            <person name="Han C."/>
            <person name="Tapia R."/>
            <person name="Kuske C.R."/>
            <person name="Schmutz J."/>
            <person name="Larimer F."/>
            <person name="Land M."/>
            <person name="Hauser L."/>
            <person name="Kyrpides N."/>
            <person name="Mikhailova N."/>
            <person name="Sung Y."/>
            <person name="Fletcher K.E."/>
            <person name="Ritalahti K.M."/>
            <person name="Loeffler F.E."/>
            <person name="Richardson P."/>
        </authorList>
    </citation>
    <scope>NUCLEOTIDE SEQUENCE [LARGE SCALE GENOMIC DNA]</scope>
    <source>
        <strain evidence="11">ATCC BAA-1151 / DSM 17278 / SZ</strain>
    </source>
</reference>
<dbReference type="OrthoDB" id="9781411at2"/>
<dbReference type="RefSeq" id="WP_012469865.1">
    <property type="nucleotide sequence ID" value="NC_010814.1"/>
</dbReference>
<keyword evidence="5 8" id="KW-0812">Transmembrane</keyword>
<dbReference type="AlphaFoldDB" id="B3EBD2"/>
<dbReference type="PROSITE" id="PS51202">
    <property type="entry name" value="RCK_C"/>
    <property type="match status" value="2"/>
</dbReference>
<protein>
    <submittedName>
        <fullName evidence="10">Sodium/hydrogen exchanger</fullName>
    </submittedName>
</protein>
<accession>B3EBD2</accession>
<evidence type="ECO:0000256" key="8">
    <source>
        <dbReference type="SAM" id="Phobius"/>
    </source>
</evidence>
<name>B3EBD2_TRIL1</name>
<dbReference type="GO" id="GO:0006813">
    <property type="term" value="P:potassium ion transport"/>
    <property type="evidence" value="ECO:0007669"/>
    <property type="project" value="UniProtKB-KW"/>
</dbReference>
<sequence length="771" mass="84112">MDGITFIQDLAIVLLVAGCAGMLCRRIGLSVIVGYLVAGIIIGPHTPPFSLVLDIQRIETLSQLGLVFLMFAIGLGLSLTKLQKLGTATLLATALGAFFMLNLTQMLGAVLGWPPAKTLFVAALFMVSSSAVIAKVIADMQLGRDQSGQSALGITVLEDVVAVVMLTILGSYSADSGSGGSDVPGLLAGLSAFVVLLVMIGLYFVPRLLRKMETRADPELQTIMVAGVLLLMALLAVKAGYSLALGAYLLGAIVAEMPQKGEVEKSFSGMRDLFSSVFFVSIGMMIEVHLLLKVWPWILALGLFTLLARMLSTGFALILVGTPIHVARRAGLLLTPLGEFTFVIAQLGVSKLVLPAEFYPIAVGVSILTVLVTPLLNRHAEPLLVWIEQKEPAWISRVLTFYHNWLAQLADLGGNQLWWRLSRKQLMQIALEVLFVTGMVLFSQTFLSLVQRSPLAGLLSPLALNIAFWSVLGLMVLIPLFAVWRNITVLAMIVAERAYARMNLPGLIIENGLRLFGALVMAYWLSSIIPMAALPHWLWLAIATMLALVVLIFSRRLIYLHSKWQHSLKDVFVANLPPNQQRLLQWEEHSRDWEINLQEVVIPDQAACSGSTIADLRIRSRFGCSIFELERHGHTIINPKPATALYAGDRLLLVGTREQIESLRTELDRLQEAESMSDFEVARLESILMPFSRRSGASLAELHIPLHTGVLVVGINRGGHKIINPSGKEPLFTGDELLVLGSSEQIRNLKLWLGQESGIGSSVPVADSISL</sequence>
<dbReference type="GO" id="GO:1902600">
    <property type="term" value="P:proton transmembrane transport"/>
    <property type="evidence" value="ECO:0007669"/>
    <property type="project" value="InterPro"/>
</dbReference>
<evidence type="ECO:0000256" key="5">
    <source>
        <dbReference type="ARBA" id="ARBA00022692"/>
    </source>
</evidence>
<dbReference type="Pfam" id="PF02080">
    <property type="entry name" value="TrkA_C"/>
    <property type="match status" value="2"/>
</dbReference>
<feature type="transmembrane region" description="Helical" evidence="8">
    <location>
        <begin position="537"/>
        <end position="558"/>
    </location>
</feature>
<dbReference type="InterPro" id="IPR006037">
    <property type="entry name" value="RCK_C"/>
</dbReference>
<dbReference type="KEGG" id="glo:Glov_1810"/>
<dbReference type="eggNOG" id="COG0490">
    <property type="taxonomic scope" value="Bacteria"/>
</dbReference>
<dbReference type="Gene3D" id="3.30.70.1450">
    <property type="entry name" value="Regulator of K+ conductance, C-terminal domain"/>
    <property type="match status" value="2"/>
</dbReference>
<feature type="transmembrane region" description="Helical" evidence="8">
    <location>
        <begin position="150"/>
        <end position="174"/>
    </location>
</feature>
<dbReference type="HOGENOM" id="CLU_020579_0_0_7"/>
<feature type="transmembrane region" description="Helical" evidence="8">
    <location>
        <begin position="6"/>
        <end position="24"/>
    </location>
</feature>
<dbReference type="InterPro" id="IPR038770">
    <property type="entry name" value="Na+/solute_symporter_sf"/>
</dbReference>
<dbReference type="Proteomes" id="UP000002420">
    <property type="component" value="Chromosome"/>
</dbReference>
<feature type="transmembrane region" description="Helical" evidence="8">
    <location>
        <begin position="358"/>
        <end position="376"/>
    </location>
</feature>
<feature type="domain" description="RCK C-terminal" evidence="9">
    <location>
        <begin position="671"/>
        <end position="755"/>
    </location>
</feature>
<feature type="transmembrane region" description="Helical" evidence="8">
    <location>
        <begin position="298"/>
        <end position="320"/>
    </location>
</feature>
<comment type="similarity">
    <text evidence="2">Belongs to the monovalent cation:proton antiporter 2 (CPA2) transporter (TC 2.A.37) family.</text>
</comment>
<dbReference type="InterPro" id="IPR006153">
    <property type="entry name" value="Cation/H_exchanger_TM"/>
</dbReference>
<evidence type="ECO:0000313" key="11">
    <source>
        <dbReference type="Proteomes" id="UP000002420"/>
    </source>
</evidence>
<organism evidence="10 11">
    <name type="scientific">Trichlorobacter lovleyi (strain ATCC BAA-1151 / DSM 17278 / SZ)</name>
    <name type="common">Geobacter lovleyi</name>
    <dbReference type="NCBI Taxonomy" id="398767"/>
    <lineage>
        <taxon>Bacteria</taxon>
        <taxon>Pseudomonadati</taxon>
        <taxon>Thermodesulfobacteriota</taxon>
        <taxon>Desulfuromonadia</taxon>
        <taxon>Geobacterales</taxon>
        <taxon>Geobacteraceae</taxon>
        <taxon>Trichlorobacter</taxon>
    </lineage>
</organism>
<evidence type="ECO:0000256" key="6">
    <source>
        <dbReference type="ARBA" id="ARBA00022989"/>
    </source>
</evidence>
<feature type="transmembrane region" description="Helical" evidence="8">
    <location>
        <begin position="504"/>
        <end position="525"/>
    </location>
</feature>
<evidence type="ECO:0000259" key="9">
    <source>
        <dbReference type="PROSITE" id="PS51202"/>
    </source>
</evidence>